<dbReference type="PRINTS" id="PR00035">
    <property type="entry name" value="HTHGNTR"/>
</dbReference>
<keyword evidence="3" id="KW-0804">Transcription</keyword>
<dbReference type="Gene3D" id="3.40.1410.10">
    <property type="entry name" value="Chorismate lyase-like"/>
    <property type="match status" value="1"/>
</dbReference>
<dbReference type="GO" id="GO:0003700">
    <property type="term" value="F:DNA-binding transcription factor activity"/>
    <property type="evidence" value="ECO:0007669"/>
    <property type="project" value="InterPro"/>
</dbReference>
<keyword evidence="1" id="KW-0805">Transcription regulation</keyword>
<dbReference type="RefSeq" id="WP_153448691.1">
    <property type="nucleotide sequence ID" value="NZ_CP045700.1"/>
</dbReference>
<evidence type="ECO:0000313" key="6">
    <source>
        <dbReference type="Proteomes" id="UP000348942"/>
    </source>
</evidence>
<dbReference type="GO" id="GO:0045892">
    <property type="term" value="P:negative regulation of DNA-templated transcription"/>
    <property type="evidence" value="ECO:0007669"/>
    <property type="project" value="TreeGrafter"/>
</dbReference>
<name>A0A5Q0THB7_9VIBR</name>
<reference evidence="5 6" key="1">
    <citation type="submission" date="2019-10" db="EMBL/GenBank/DDBJ databases">
        <title>Vibrio sp. nov., isolated from Coralline algae surface.</title>
        <authorList>
            <person name="Geng Y."/>
            <person name="Zhang X."/>
        </authorList>
    </citation>
    <scope>NUCLEOTIDE SEQUENCE [LARGE SCALE GENOMIC DNA]</scope>
    <source>
        <strain evidence="5 6">SM1977</strain>
    </source>
</reference>
<dbReference type="SMART" id="SM00345">
    <property type="entry name" value="HTH_GNTR"/>
    <property type="match status" value="1"/>
</dbReference>
<dbReference type="PROSITE" id="PS50949">
    <property type="entry name" value="HTH_GNTR"/>
    <property type="match status" value="1"/>
</dbReference>
<dbReference type="Pfam" id="PF00392">
    <property type="entry name" value="GntR"/>
    <property type="match status" value="1"/>
</dbReference>
<dbReference type="PANTHER" id="PTHR44846">
    <property type="entry name" value="MANNOSYL-D-GLYCERATE TRANSPORT/METABOLISM SYSTEM REPRESSOR MNGR-RELATED"/>
    <property type="match status" value="1"/>
</dbReference>
<dbReference type="FunFam" id="1.10.10.10:FF:000287">
    <property type="entry name" value="Phosphonate utilization transcriptional regulator PhnR"/>
    <property type="match status" value="1"/>
</dbReference>
<dbReference type="CDD" id="cd07377">
    <property type="entry name" value="WHTH_GntR"/>
    <property type="match status" value="1"/>
</dbReference>
<keyword evidence="6" id="KW-1185">Reference proteome</keyword>
<dbReference type="InterPro" id="IPR036390">
    <property type="entry name" value="WH_DNA-bd_sf"/>
</dbReference>
<dbReference type="InterPro" id="IPR050679">
    <property type="entry name" value="Bact_HTH_transcr_reg"/>
</dbReference>
<dbReference type="EMBL" id="CP045700">
    <property type="protein sequence ID" value="QGA66558.1"/>
    <property type="molecule type" value="Genomic_DNA"/>
</dbReference>
<evidence type="ECO:0000256" key="1">
    <source>
        <dbReference type="ARBA" id="ARBA00023015"/>
    </source>
</evidence>
<organism evidence="5 6">
    <name type="scientific">Vibrio algicola</name>
    <dbReference type="NCBI Taxonomy" id="2662262"/>
    <lineage>
        <taxon>Bacteria</taxon>
        <taxon>Pseudomonadati</taxon>
        <taxon>Pseudomonadota</taxon>
        <taxon>Gammaproteobacteria</taxon>
        <taxon>Vibrionales</taxon>
        <taxon>Vibrionaceae</taxon>
        <taxon>Vibrio</taxon>
    </lineage>
</organism>
<protein>
    <submittedName>
        <fullName evidence="5">UTRA domain-containing protein</fullName>
    </submittedName>
</protein>
<sequence length="234" mass="26644">MQYVKIKEAIVEQIDAGALLPMQKLPSERQLADSFNTTRVTLREALSLLETEGKIFREDRRGWFISPQRFQYDLSEPQPFELMAQEQHLQPLIQLISATSMLADKQASQLLALPAFSKVFKLKRLLSLDTRPVAFVLTYVSESKFSGLLECDLTGSLPDLFQQHYQQTYLRTVTKMTMTSLDADIAQALRTTSGSSALLIERQHINLAGQTMAHDLEYWRHDAVEITSSFSHPH</sequence>
<gene>
    <name evidence="5" type="ORF">GFB47_14160</name>
</gene>
<evidence type="ECO:0000313" key="5">
    <source>
        <dbReference type="EMBL" id="QGA66558.1"/>
    </source>
</evidence>
<dbReference type="InterPro" id="IPR036388">
    <property type="entry name" value="WH-like_DNA-bd_sf"/>
</dbReference>
<feature type="domain" description="HTH gntR-type" evidence="4">
    <location>
        <begin position="1"/>
        <end position="68"/>
    </location>
</feature>
<evidence type="ECO:0000259" key="4">
    <source>
        <dbReference type="PROSITE" id="PS50949"/>
    </source>
</evidence>
<dbReference type="InterPro" id="IPR011663">
    <property type="entry name" value="UTRA"/>
</dbReference>
<dbReference type="PANTHER" id="PTHR44846:SF7">
    <property type="entry name" value="TRANSCRIPTIONAL REGULATOR OF 2-AMINOETHYLPHOSPHONATE DEGRADATION OPERONS-RELATED"/>
    <property type="match status" value="1"/>
</dbReference>
<dbReference type="SUPFAM" id="SSF46785">
    <property type="entry name" value="Winged helix' DNA-binding domain"/>
    <property type="match status" value="1"/>
</dbReference>
<proteinExistence type="predicted"/>
<accession>A0A5Q0THB7</accession>
<dbReference type="SUPFAM" id="SSF64288">
    <property type="entry name" value="Chorismate lyase-like"/>
    <property type="match status" value="1"/>
</dbReference>
<dbReference type="Gene3D" id="1.10.10.10">
    <property type="entry name" value="Winged helix-like DNA-binding domain superfamily/Winged helix DNA-binding domain"/>
    <property type="match status" value="1"/>
</dbReference>
<dbReference type="Pfam" id="PF07702">
    <property type="entry name" value="UTRA"/>
    <property type="match status" value="1"/>
</dbReference>
<dbReference type="InterPro" id="IPR028978">
    <property type="entry name" value="Chorismate_lyase_/UTRA_dom_sf"/>
</dbReference>
<dbReference type="Proteomes" id="UP000348942">
    <property type="component" value="Chromosome 2"/>
</dbReference>
<keyword evidence="2" id="KW-0238">DNA-binding</keyword>
<dbReference type="AlphaFoldDB" id="A0A5Q0THB7"/>
<dbReference type="GO" id="GO:0003677">
    <property type="term" value="F:DNA binding"/>
    <property type="evidence" value="ECO:0007669"/>
    <property type="project" value="UniProtKB-KW"/>
</dbReference>
<evidence type="ECO:0000256" key="2">
    <source>
        <dbReference type="ARBA" id="ARBA00023125"/>
    </source>
</evidence>
<dbReference type="InterPro" id="IPR000524">
    <property type="entry name" value="Tscrpt_reg_HTH_GntR"/>
</dbReference>
<evidence type="ECO:0000256" key="3">
    <source>
        <dbReference type="ARBA" id="ARBA00023163"/>
    </source>
</evidence>
<dbReference type="SMART" id="SM00866">
    <property type="entry name" value="UTRA"/>
    <property type="match status" value="1"/>
</dbReference>